<dbReference type="SMART" id="SM00332">
    <property type="entry name" value="PP2Cc"/>
    <property type="match status" value="1"/>
</dbReference>
<dbReference type="InterPro" id="IPR036457">
    <property type="entry name" value="PPM-type-like_dom_sf"/>
</dbReference>
<dbReference type="PROSITE" id="PS00888">
    <property type="entry name" value="CNMP_BINDING_1"/>
    <property type="match status" value="1"/>
</dbReference>
<dbReference type="EMBL" id="SSMQ01000052">
    <property type="protein sequence ID" value="TKC99868.1"/>
    <property type="molecule type" value="Genomic_DNA"/>
</dbReference>
<feature type="compositionally biased region" description="Pro residues" evidence="1">
    <location>
        <begin position="451"/>
        <end position="463"/>
    </location>
</feature>
<dbReference type="InterPro" id="IPR018488">
    <property type="entry name" value="cNMP-bd_CS"/>
</dbReference>
<proteinExistence type="predicted"/>
<feature type="compositionally biased region" description="Acidic residues" evidence="1">
    <location>
        <begin position="418"/>
        <end position="439"/>
    </location>
</feature>
<name>A0A4U1IZ34_9BACT</name>
<evidence type="ECO:0000313" key="5">
    <source>
        <dbReference type="Proteomes" id="UP000309215"/>
    </source>
</evidence>
<dbReference type="Gene3D" id="3.60.40.10">
    <property type="entry name" value="PPM-type phosphatase domain"/>
    <property type="match status" value="1"/>
</dbReference>
<dbReference type="InterPro" id="IPR014710">
    <property type="entry name" value="RmlC-like_jellyroll"/>
</dbReference>
<dbReference type="Pfam" id="PF13672">
    <property type="entry name" value="PP2C_2"/>
    <property type="match status" value="1"/>
</dbReference>
<dbReference type="Proteomes" id="UP000309215">
    <property type="component" value="Unassembled WGS sequence"/>
</dbReference>
<evidence type="ECO:0000259" key="2">
    <source>
        <dbReference type="PROSITE" id="PS50042"/>
    </source>
</evidence>
<dbReference type="CDD" id="cd00143">
    <property type="entry name" value="PP2Cc"/>
    <property type="match status" value="1"/>
</dbReference>
<dbReference type="SUPFAM" id="SSF81606">
    <property type="entry name" value="PP2C-like"/>
    <property type="match status" value="1"/>
</dbReference>
<dbReference type="SUPFAM" id="SSF51206">
    <property type="entry name" value="cAMP-binding domain-like"/>
    <property type="match status" value="1"/>
</dbReference>
<dbReference type="Pfam" id="PF00027">
    <property type="entry name" value="cNMP_binding"/>
    <property type="match status" value="1"/>
</dbReference>
<evidence type="ECO:0000256" key="1">
    <source>
        <dbReference type="SAM" id="MobiDB-lite"/>
    </source>
</evidence>
<dbReference type="Gene3D" id="2.60.120.10">
    <property type="entry name" value="Jelly Rolls"/>
    <property type="match status" value="1"/>
</dbReference>
<keyword evidence="5" id="KW-1185">Reference proteome</keyword>
<dbReference type="SMART" id="SM00331">
    <property type="entry name" value="PP2C_SIG"/>
    <property type="match status" value="1"/>
</dbReference>
<protein>
    <submittedName>
        <fullName evidence="4">Stp1/IreP family PP2C-type Ser/Thr phosphatase</fullName>
    </submittedName>
</protein>
<dbReference type="RefSeq" id="WP_136933669.1">
    <property type="nucleotide sequence ID" value="NZ_SSMQ01000052.1"/>
</dbReference>
<accession>A0A4U1IZ34</accession>
<dbReference type="PROSITE" id="PS00889">
    <property type="entry name" value="CNMP_BINDING_2"/>
    <property type="match status" value="1"/>
</dbReference>
<dbReference type="PROSITE" id="PS50042">
    <property type="entry name" value="CNMP_BINDING_3"/>
    <property type="match status" value="1"/>
</dbReference>
<gene>
    <name evidence="4" type="ORF">E8A74_36250</name>
</gene>
<dbReference type="PANTHER" id="PTHR23011:SF28">
    <property type="entry name" value="CYCLIC NUCLEOTIDE-BINDING DOMAIN CONTAINING PROTEIN"/>
    <property type="match status" value="1"/>
</dbReference>
<feature type="region of interest" description="Disordered" evidence="1">
    <location>
        <begin position="413"/>
        <end position="463"/>
    </location>
</feature>
<dbReference type="AlphaFoldDB" id="A0A4U1IZ34"/>
<dbReference type="InterPro" id="IPR001932">
    <property type="entry name" value="PPM-type_phosphatase-like_dom"/>
</dbReference>
<comment type="caution">
    <text evidence="4">The sequence shown here is derived from an EMBL/GenBank/DDBJ whole genome shotgun (WGS) entry which is preliminary data.</text>
</comment>
<dbReference type="PANTHER" id="PTHR23011">
    <property type="entry name" value="CYCLIC NUCLEOTIDE-BINDING DOMAIN CONTAINING PROTEIN"/>
    <property type="match status" value="1"/>
</dbReference>
<evidence type="ECO:0000313" key="4">
    <source>
        <dbReference type="EMBL" id="TKC99868.1"/>
    </source>
</evidence>
<reference evidence="4 5" key="1">
    <citation type="submission" date="2019-04" db="EMBL/GenBank/DDBJ databases">
        <authorList>
            <person name="Li Y."/>
            <person name="Wang J."/>
        </authorList>
    </citation>
    <scope>NUCLEOTIDE SEQUENCE [LARGE SCALE GENOMIC DNA]</scope>
    <source>
        <strain evidence="4 5">DSM 14668</strain>
    </source>
</reference>
<dbReference type="CDD" id="cd00038">
    <property type="entry name" value="CAP_ED"/>
    <property type="match status" value="1"/>
</dbReference>
<feature type="domain" description="Cyclic nucleotide-binding" evidence="2">
    <location>
        <begin position="283"/>
        <end position="398"/>
    </location>
</feature>
<dbReference type="InterPro" id="IPR018490">
    <property type="entry name" value="cNMP-bd_dom_sf"/>
</dbReference>
<dbReference type="PRINTS" id="PR00103">
    <property type="entry name" value="CAMPKINASE"/>
</dbReference>
<dbReference type="OrthoDB" id="5496340at2"/>
<evidence type="ECO:0000259" key="3">
    <source>
        <dbReference type="PROSITE" id="PS51746"/>
    </source>
</evidence>
<sequence>MALSENIQFYAATDVGRVRDHNEDNFLVDKKLALSIVADGMGGHAAGEVASALAVRIIHEEVKKHKDVVEKYAREGVSGRAGAKEILAMLELAVQRACAKIHDEAKQDANKRGMGTTLSALLIVASHGFIAHVGDSRIYLLRGGKVQQITEDHTVYNELIKRGKLTRDQIEKVAQKNAITRAVGVYERVEVDTLTIEVLPGDQFLLASDGLHGYIAHTAELEPYFEEADGETATRELIDLANRKGGKDNITAILVRLGAGDKQDDNRARRLHLKREVLAKMPLFSRLSEREMLRIMQVADVVSYDVDQIVVQEGDRGDELFIVLSGQVRISRGETVLNEFGPGEHFGEMALIRAAPRSATVTAIEPSELIVLHRNDFFEILRKEHELAVKLLWQFLGVLADRLDQTSRDLSSAREELNAEDITDAIFPDEVEPGEDDAPVTEPRPRDSYLPEPPSDQSPPVGA</sequence>
<dbReference type="NCBIfam" id="NF033484">
    <property type="entry name" value="Stp1_PP2C_phos"/>
    <property type="match status" value="1"/>
</dbReference>
<feature type="domain" description="PPM-type phosphatase" evidence="3">
    <location>
        <begin position="8"/>
        <end position="257"/>
    </location>
</feature>
<dbReference type="SMART" id="SM00100">
    <property type="entry name" value="cNMP"/>
    <property type="match status" value="1"/>
</dbReference>
<dbReference type="PROSITE" id="PS51746">
    <property type="entry name" value="PPM_2"/>
    <property type="match status" value="1"/>
</dbReference>
<dbReference type="InterPro" id="IPR000595">
    <property type="entry name" value="cNMP-bd_dom"/>
</dbReference>
<organism evidence="4 5">
    <name type="scientific">Polyangium fumosum</name>
    <dbReference type="NCBI Taxonomy" id="889272"/>
    <lineage>
        <taxon>Bacteria</taxon>
        <taxon>Pseudomonadati</taxon>
        <taxon>Myxococcota</taxon>
        <taxon>Polyangia</taxon>
        <taxon>Polyangiales</taxon>
        <taxon>Polyangiaceae</taxon>
        <taxon>Polyangium</taxon>
    </lineage>
</organism>